<evidence type="ECO:0000313" key="2">
    <source>
        <dbReference type="EMBL" id="KAK7691785.1"/>
    </source>
</evidence>
<reference evidence="2 3" key="1">
    <citation type="submission" date="2022-09" db="EMBL/GenBank/DDBJ databases">
        <authorList>
            <person name="Palmer J.M."/>
        </authorList>
    </citation>
    <scope>NUCLEOTIDE SEQUENCE [LARGE SCALE GENOMIC DNA]</scope>
    <source>
        <strain evidence="2 3">DSM 7382</strain>
    </source>
</reference>
<accession>A0AAW0GER9</accession>
<sequence>MSVLAGFIISLPYHLHAISAFPLSFQATVLGTGTALYGIVTLYIVLSTGPYVAYLRWLPHDGRKKPQGIEMTTHTLFMRERITRVYNPAFLVDADKPFTVWKLARNFRLPPFVANIVKVGDEEVVAETFDKSGKVIGRWIVTWGEGGIGVCRSEGKIQRYFSVHQELLPRAIQWGPH</sequence>
<dbReference type="Proteomes" id="UP001385951">
    <property type="component" value="Unassembled WGS sequence"/>
</dbReference>
<keyword evidence="1" id="KW-1133">Transmembrane helix</keyword>
<keyword evidence="3" id="KW-1185">Reference proteome</keyword>
<gene>
    <name evidence="2" type="ORF">QCA50_005188</name>
</gene>
<proteinExistence type="predicted"/>
<dbReference type="AlphaFoldDB" id="A0AAW0GER9"/>
<evidence type="ECO:0000313" key="3">
    <source>
        <dbReference type="Proteomes" id="UP001385951"/>
    </source>
</evidence>
<feature type="transmembrane region" description="Helical" evidence="1">
    <location>
        <begin position="36"/>
        <end position="55"/>
    </location>
</feature>
<keyword evidence="1" id="KW-0812">Transmembrane</keyword>
<dbReference type="EMBL" id="JASBNA010000005">
    <property type="protein sequence ID" value="KAK7691785.1"/>
    <property type="molecule type" value="Genomic_DNA"/>
</dbReference>
<comment type="caution">
    <text evidence="2">The sequence shown here is derived from an EMBL/GenBank/DDBJ whole genome shotgun (WGS) entry which is preliminary data.</text>
</comment>
<protein>
    <submittedName>
        <fullName evidence="2">Uncharacterized protein</fullName>
    </submittedName>
</protein>
<keyword evidence="1" id="KW-0472">Membrane</keyword>
<name>A0AAW0GER9_9APHY</name>
<evidence type="ECO:0000256" key="1">
    <source>
        <dbReference type="SAM" id="Phobius"/>
    </source>
</evidence>
<organism evidence="2 3">
    <name type="scientific">Cerrena zonata</name>
    <dbReference type="NCBI Taxonomy" id="2478898"/>
    <lineage>
        <taxon>Eukaryota</taxon>
        <taxon>Fungi</taxon>
        <taxon>Dikarya</taxon>
        <taxon>Basidiomycota</taxon>
        <taxon>Agaricomycotina</taxon>
        <taxon>Agaricomycetes</taxon>
        <taxon>Polyporales</taxon>
        <taxon>Cerrenaceae</taxon>
        <taxon>Cerrena</taxon>
    </lineage>
</organism>